<evidence type="ECO:0000313" key="3">
    <source>
        <dbReference type="Proteomes" id="UP001642260"/>
    </source>
</evidence>
<evidence type="ECO:0000256" key="1">
    <source>
        <dbReference type="SAM" id="Coils"/>
    </source>
</evidence>
<protein>
    <submittedName>
        <fullName evidence="2">Uncharacterized protein</fullName>
    </submittedName>
</protein>
<dbReference type="Proteomes" id="UP001642260">
    <property type="component" value="Unassembled WGS sequence"/>
</dbReference>
<reference evidence="2 3" key="1">
    <citation type="submission" date="2022-03" db="EMBL/GenBank/DDBJ databases">
        <authorList>
            <person name="Macdonald S."/>
            <person name="Ahmed S."/>
            <person name="Newling K."/>
        </authorList>
    </citation>
    <scope>NUCLEOTIDE SEQUENCE [LARGE SCALE GENOMIC DNA]</scope>
</reference>
<evidence type="ECO:0000313" key="2">
    <source>
        <dbReference type="EMBL" id="CAH8306040.1"/>
    </source>
</evidence>
<accession>A0ABC8IY07</accession>
<gene>
    <name evidence="2" type="ORF">ERUC_LOCUS4167</name>
</gene>
<feature type="coiled-coil region" evidence="1">
    <location>
        <begin position="139"/>
        <end position="166"/>
    </location>
</feature>
<name>A0ABC8IY07_ERUVS</name>
<dbReference type="AlphaFoldDB" id="A0ABC8IY07"/>
<proteinExistence type="predicted"/>
<dbReference type="EMBL" id="CAKOAT010063155">
    <property type="protein sequence ID" value="CAH8306040.1"/>
    <property type="molecule type" value="Genomic_DNA"/>
</dbReference>
<sequence>METSFEERAIAAPRPRLNLIRRVKKRSRSAMDTGRLTFAVEYVDVADNPLRLESPSSQFGLHNRMDNVIKKYDVALKRSRRLNVVKFLAIEKIMRERGRAFDEPAVAVKRRDGVVSRLQGERMRVDLLEKNLALAHEATEKALREKTMLEQENNRLQQEKALLVEEMAWEMARLKISQIHGLRRRE</sequence>
<comment type="caution">
    <text evidence="2">The sequence shown here is derived from an EMBL/GenBank/DDBJ whole genome shotgun (WGS) entry which is preliminary data.</text>
</comment>
<keyword evidence="3" id="KW-1185">Reference proteome</keyword>
<organism evidence="2 3">
    <name type="scientific">Eruca vesicaria subsp. sativa</name>
    <name type="common">Garden rocket</name>
    <name type="synonym">Eruca sativa</name>
    <dbReference type="NCBI Taxonomy" id="29727"/>
    <lineage>
        <taxon>Eukaryota</taxon>
        <taxon>Viridiplantae</taxon>
        <taxon>Streptophyta</taxon>
        <taxon>Embryophyta</taxon>
        <taxon>Tracheophyta</taxon>
        <taxon>Spermatophyta</taxon>
        <taxon>Magnoliopsida</taxon>
        <taxon>eudicotyledons</taxon>
        <taxon>Gunneridae</taxon>
        <taxon>Pentapetalae</taxon>
        <taxon>rosids</taxon>
        <taxon>malvids</taxon>
        <taxon>Brassicales</taxon>
        <taxon>Brassicaceae</taxon>
        <taxon>Brassiceae</taxon>
        <taxon>Eruca</taxon>
    </lineage>
</organism>
<keyword evidence="1" id="KW-0175">Coiled coil</keyword>